<dbReference type="FunFam" id="3.10.410.10:FF:000001">
    <property type="entry name" value="Putative formate--tetrahydrofolate ligase"/>
    <property type="match status" value="1"/>
</dbReference>
<dbReference type="InterPro" id="IPR013167">
    <property type="entry name" value="COG4_M"/>
</dbReference>
<dbReference type="OrthoDB" id="5126881at2759"/>
<dbReference type="PROSITE" id="PS00722">
    <property type="entry name" value="FTHFS_2"/>
    <property type="match status" value="1"/>
</dbReference>
<dbReference type="InterPro" id="IPR048680">
    <property type="entry name" value="COG4_N"/>
</dbReference>
<dbReference type="GO" id="GO:0004329">
    <property type="term" value="F:formate-tetrahydrofolate ligase activity"/>
    <property type="evidence" value="ECO:0007669"/>
    <property type="project" value="UniProtKB-EC"/>
</dbReference>
<evidence type="ECO:0000256" key="2">
    <source>
        <dbReference type="ARBA" id="ARBA00004777"/>
    </source>
</evidence>
<sequence>MAGPPAAAATALAGGAAAGGLGWVEQVRALRSAADVNRLLHEASARERAIDVELEQLLARRGQLEQRLVQLHSSTEEMLEVMKAEAEALAGSTSDTAALAERVSRKVRELDTAQSRVQATLGHISLVLDRMHAVEGIQSALAREDFEAAAECVARYLELEDELGAAGSEGGAPSVVAAATDADSRQAAEQAKVLLEGRTKLEGIVRSRGKAAVAAGDHADVVRYTRLTRPLRLQQEGMELLTSFLRRLVAERARGDYDALVDSFASAEHGGRGPDYVGTLTNLFKDVAAAVDEHLELIRDTFGPELGMTALQSIHTECDVHGTKLLQRYADYRRLARIAGQIGMRKRDDTTAEAAPVEPRQVEGFLEELLVLCQRSEEYTQYLLARMGEVCAPTALPPARETAMRGGAFNSAVRELLSYYISLEEYYMEESLAKAIRIDEAVPDSLTSSMVDDSFFVLLKAGRRSMGTGKAPSVVAILNQINSLLASLYRSALASKLAGAAGRLAGAAPTEPGEAPSAGAAVAAVAFNNAEVSAGYVVKLRQQLEDLAAQCFYQANDRDRIKLVLADLGKTSSDFRQLTTKALDQLCGGLMPRLRPVLDEAAAASYELGEADLGAPSPWPQALLLAFQAHLGWLQPLLTPSGHDALVHLVLDKVVARLEAVLSQKRFTQLGGLQLEKDVRLLVAGLSDMTTRTVRDKFARLSQMATLLTLEAVGEVLDYWGDAGAIAWRLTENDEAAMPPLQVVHPTPSDIDIAQAAQPVPITTVAERLGLEDADYEPYGHLKAKVRLEVRDKLADVPSGKYIVVAGITPTPLGEGKSTTTVGLCQALGAHLGKRVITCVRQPSQGPTFGIKGGAAGGGYSQVIPMEEFNLHMTGDIHAITAATNLLAAAIDTRMFHEATQSDDALFNRLCPPDQNGGRRFAAVMLRRLAKLGISATDPNQLTPEERSSFVRLDIDPATITWRRVLDTNDRFLRAITIGQGPAEKGMTRQTGFDIAVASEVMAILAVTTSLADMRERLGRIVIGSSRAGVPITADDLGVGGALTVLMKDAIQPTLMQTLEETPVLVHAGPFANIATGNSSIVADQIALKLAGPEGYVVTEAGFGADIGAEKFCNIKCRYSGLSPDCMVIVATVRALKMHGGGPPVVAGKPLDHAYKTENLDLVRAGCVNLARHIANARAFGIPVVVAINRFATDTDAELEVVREEALKAGADEAAVAQHHGLGGAGAVDLANAVIRTCTKPADFQFTYPLDLSLKEKIEAIATKVYGAASVEFSPESEASLESYTRQGFGGLPVCMAKTQYSFSNDPAAKGAPSGFTFKVRELRVAAGAGWIIAVCGDMSMIPGLPTRPAYYEIDVDPTTGRVLGLS</sequence>
<evidence type="ECO:0000256" key="8">
    <source>
        <dbReference type="ARBA" id="ARBA00022563"/>
    </source>
</evidence>
<evidence type="ECO:0000313" key="18">
    <source>
        <dbReference type="EMBL" id="PRW57187.1"/>
    </source>
</evidence>
<dbReference type="GO" id="GO:0035999">
    <property type="term" value="P:tetrahydrofolate interconversion"/>
    <property type="evidence" value="ECO:0007669"/>
    <property type="project" value="UniProtKB-UniPathway"/>
</dbReference>
<comment type="pathway">
    <text evidence="2">One-carbon metabolism; tetrahydrofolate interconversion.</text>
</comment>
<dbReference type="CDD" id="cd00477">
    <property type="entry name" value="FTHFS"/>
    <property type="match status" value="1"/>
</dbReference>
<organism evidence="18 19">
    <name type="scientific">Chlorella sorokiniana</name>
    <name type="common">Freshwater green alga</name>
    <dbReference type="NCBI Taxonomy" id="3076"/>
    <lineage>
        <taxon>Eukaryota</taxon>
        <taxon>Viridiplantae</taxon>
        <taxon>Chlorophyta</taxon>
        <taxon>core chlorophytes</taxon>
        <taxon>Trebouxiophyceae</taxon>
        <taxon>Chlorellales</taxon>
        <taxon>Chlorellaceae</taxon>
        <taxon>Chlorella clade</taxon>
        <taxon>Chlorella</taxon>
    </lineage>
</organism>
<evidence type="ECO:0000256" key="10">
    <source>
        <dbReference type="ARBA" id="ARBA00022741"/>
    </source>
</evidence>
<dbReference type="SMART" id="SM00762">
    <property type="entry name" value="Cog4"/>
    <property type="match status" value="1"/>
</dbReference>
<dbReference type="PANTHER" id="PTHR24016:SF0">
    <property type="entry name" value="CONSERVED OLIGOMERIC GOLGI COMPLEX SUBUNIT 4"/>
    <property type="match status" value="1"/>
</dbReference>
<evidence type="ECO:0000256" key="11">
    <source>
        <dbReference type="ARBA" id="ARBA00022840"/>
    </source>
</evidence>
<keyword evidence="9 18" id="KW-0436">Ligase</keyword>
<evidence type="ECO:0000256" key="4">
    <source>
        <dbReference type="ARBA" id="ARBA00011738"/>
    </source>
</evidence>
<evidence type="ECO:0000256" key="1">
    <source>
        <dbReference type="ARBA" id="ARBA00004395"/>
    </source>
</evidence>
<dbReference type="InterPro" id="IPR020628">
    <property type="entry name" value="Formate_THF_ligase_CS"/>
</dbReference>
<dbReference type="GO" id="GO:0005524">
    <property type="term" value="F:ATP binding"/>
    <property type="evidence" value="ECO:0007669"/>
    <property type="project" value="UniProtKB-KW"/>
</dbReference>
<evidence type="ECO:0000256" key="3">
    <source>
        <dbReference type="ARBA" id="ARBA00009215"/>
    </source>
</evidence>
<keyword evidence="7" id="KW-0813">Transport</keyword>
<proteinExistence type="inferred from homology"/>
<dbReference type="Proteomes" id="UP000239899">
    <property type="component" value="Unassembled WGS sequence"/>
</dbReference>
<evidence type="ECO:0000256" key="12">
    <source>
        <dbReference type="ARBA" id="ARBA00022927"/>
    </source>
</evidence>
<dbReference type="Gene3D" id="1.20.58.1970">
    <property type="match status" value="1"/>
</dbReference>
<evidence type="ECO:0000313" key="19">
    <source>
        <dbReference type="Proteomes" id="UP000239899"/>
    </source>
</evidence>
<dbReference type="HAMAP" id="MF_01543">
    <property type="entry name" value="FTHFS"/>
    <property type="match status" value="1"/>
</dbReference>
<dbReference type="Gene3D" id="1.10.287.1060">
    <property type="entry name" value="ESAT-6-like"/>
    <property type="match status" value="1"/>
</dbReference>
<dbReference type="InterPro" id="IPR048684">
    <property type="entry name" value="COG4_C"/>
</dbReference>
<name>A0A2P6TSZ3_CHLSO</name>
<dbReference type="SUPFAM" id="SSF52540">
    <property type="entry name" value="P-loop containing nucleoside triphosphate hydrolases"/>
    <property type="match status" value="1"/>
</dbReference>
<dbReference type="PANTHER" id="PTHR24016">
    <property type="entry name" value="CONSERVED OLIGOMERIC GOLGI COMPLEX SUBUNIT 4"/>
    <property type="match status" value="1"/>
</dbReference>
<comment type="subcellular location">
    <subcellularLocation>
        <location evidence="1">Golgi apparatus membrane</location>
        <topology evidence="1">Peripheral membrane protein</topology>
    </subcellularLocation>
</comment>
<comment type="subunit">
    <text evidence="4">Homodimer.</text>
</comment>
<dbReference type="Pfam" id="PF20663">
    <property type="entry name" value="COG4_N"/>
    <property type="match status" value="1"/>
</dbReference>
<feature type="domain" description="COG4 transport protein middle alpha-helical bundle" evidence="17">
    <location>
        <begin position="194"/>
        <end position="498"/>
    </location>
</feature>
<dbReference type="EMBL" id="LHPG02000007">
    <property type="protein sequence ID" value="PRW57187.1"/>
    <property type="molecule type" value="Genomic_DNA"/>
</dbReference>
<keyword evidence="11" id="KW-0067">ATP-binding</keyword>
<dbReference type="GO" id="GO:0015031">
    <property type="term" value="P:protein transport"/>
    <property type="evidence" value="ECO:0007669"/>
    <property type="project" value="UniProtKB-KW"/>
</dbReference>
<keyword evidence="14" id="KW-0472">Membrane</keyword>
<evidence type="ECO:0000256" key="14">
    <source>
        <dbReference type="ARBA" id="ARBA00023136"/>
    </source>
</evidence>
<reference evidence="18 19" key="1">
    <citation type="journal article" date="2018" name="Plant J.">
        <title>Genome sequences of Chlorella sorokiniana UTEX 1602 and Micractinium conductrix SAG 241.80: implications to maltose excretion by a green alga.</title>
        <authorList>
            <person name="Arriola M.B."/>
            <person name="Velmurugan N."/>
            <person name="Zhang Y."/>
            <person name="Plunkett M.H."/>
            <person name="Hondzo H."/>
            <person name="Barney B.M."/>
        </authorList>
    </citation>
    <scope>NUCLEOTIDE SEQUENCE [LARGE SCALE GENOMIC DNA]</scope>
    <source>
        <strain evidence="19">UTEX 1602</strain>
    </source>
</reference>
<evidence type="ECO:0000256" key="16">
    <source>
        <dbReference type="ARBA" id="ARBA00079657"/>
    </source>
</evidence>
<dbReference type="Gene3D" id="3.10.410.10">
    <property type="entry name" value="Formyltetrahydrofolate synthetase, domain 3"/>
    <property type="match status" value="1"/>
</dbReference>
<evidence type="ECO:0000256" key="15">
    <source>
        <dbReference type="ARBA" id="ARBA00031340"/>
    </source>
</evidence>
<evidence type="ECO:0000256" key="7">
    <source>
        <dbReference type="ARBA" id="ARBA00022448"/>
    </source>
</evidence>
<evidence type="ECO:0000256" key="13">
    <source>
        <dbReference type="ARBA" id="ARBA00023034"/>
    </source>
</evidence>
<dbReference type="InterPro" id="IPR048682">
    <property type="entry name" value="COG4"/>
</dbReference>
<evidence type="ECO:0000256" key="9">
    <source>
        <dbReference type="ARBA" id="ARBA00022598"/>
    </source>
</evidence>
<dbReference type="Gene3D" id="1.10.8.770">
    <property type="match status" value="1"/>
</dbReference>
<dbReference type="EC" id="6.3.4.3" evidence="5"/>
<dbReference type="FunFam" id="3.40.50.300:FF:001123">
    <property type="entry name" value="C-1-tetrahydrofolate synthase, cytoplasmic isoform X2"/>
    <property type="match status" value="1"/>
</dbReference>
<keyword evidence="19" id="KW-1185">Reference proteome</keyword>
<evidence type="ECO:0000259" key="17">
    <source>
        <dbReference type="SMART" id="SM00762"/>
    </source>
</evidence>
<comment type="similarity">
    <text evidence="3">Belongs to the COG4 family.</text>
</comment>
<keyword evidence="12" id="KW-0653">Protein transport</keyword>
<evidence type="ECO:0000256" key="5">
    <source>
        <dbReference type="ARBA" id="ARBA00012295"/>
    </source>
</evidence>
<dbReference type="UniPathway" id="UPA00193"/>
<gene>
    <name evidence="18" type="ORF">C2E21_4040</name>
</gene>
<dbReference type="Pfam" id="PF20662">
    <property type="entry name" value="COG4_C"/>
    <property type="match status" value="1"/>
</dbReference>
<dbReference type="FunFam" id="3.40.50.300:FF:000245">
    <property type="entry name" value="C-1-tetrahydrofolate synthase, cytoplasmic"/>
    <property type="match status" value="1"/>
</dbReference>
<dbReference type="Pfam" id="PF01268">
    <property type="entry name" value="FTHFS"/>
    <property type="match status" value="1"/>
</dbReference>
<dbReference type="Gene3D" id="3.40.50.300">
    <property type="entry name" value="P-loop containing nucleotide triphosphate hydrolases"/>
    <property type="match status" value="2"/>
</dbReference>
<dbReference type="InterPro" id="IPR000559">
    <property type="entry name" value="Formate_THF_ligase"/>
</dbReference>
<accession>A0A2P6TSZ3</accession>
<comment type="caution">
    <text evidence="18">The sequence shown here is derived from an EMBL/GenBank/DDBJ whole genome shotgun (WGS) entry which is preliminary data.</text>
</comment>
<dbReference type="Pfam" id="PF08318">
    <property type="entry name" value="COG4_m"/>
    <property type="match status" value="1"/>
</dbReference>
<dbReference type="PROSITE" id="PS00721">
    <property type="entry name" value="FTHFS_1"/>
    <property type="match status" value="1"/>
</dbReference>
<dbReference type="STRING" id="3076.A0A2P6TSZ3"/>
<keyword evidence="13" id="KW-0333">Golgi apparatus</keyword>
<protein>
    <recommendedName>
        <fullName evidence="6">Conserved oligomeric Golgi complex subunit 4</fullName>
        <ecNumber evidence="5">6.3.4.3</ecNumber>
    </recommendedName>
    <alternativeName>
        <fullName evidence="15">Component of oligomeric Golgi complex 4</fullName>
    </alternativeName>
    <alternativeName>
        <fullName evidence="16">Formyltetrahydrofolate synthetase</fullName>
    </alternativeName>
</protein>
<dbReference type="GO" id="GO:0000139">
    <property type="term" value="C:Golgi membrane"/>
    <property type="evidence" value="ECO:0007669"/>
    <property type="project" value="UniProtKB-SubCell"/>
</dbReference>
<keyword evidence="8" id="KW-0554">One-carbon metabolism</keyword>
<evidence type="ECO:0000256" key="6">
    <source>
        <dbReference type="ARBA" id="ARBA00020975"/>
    </source>
</evidence>
<keyword evidence="10" id="KW-0547">Nucleotide-binding</keyword>
<dbReference type="InterPro" id="IPR027417">
    <property type="entry name" value="P-loop_NTPase"/>
</dbReference>